<dbReference type="InterPro" id="IPR007627">
    <property type="entry name" value="RNA_pol_sigma70_r2"/>
</dbReference>
<dbReference type="NCBIfam" id="TIGR02937">
    <property type="entry name" value="sigma70-ECF"/>
    <property type="match status" value="1"/>
</dbReference>
<accession>A0ABQ3MH89</accession>
<evidence type="ECO:0000313" key="9">
    <source>
        <dbReference type="Proteomes" id="UP000605568"/>
    </source>
</evidence>
<feature type="domain" description="RNA polymerase sigma-70 region 2" evidence="6">
    <location>
        <begin position="20"/>
        <end position="84"/>
    </location>
</feature>
<dbReference type="InterPro" id="IPR036388">
    <property type="entry name" value="WH-like_DNA-bd_sf"/>
</dbReference>
<dbReference type="InterPro" id="IPR039425">
    <property type="entry name" value="RNA_pol_sigma-70-like"/>
</dbReference>
<feature type="domain" description="RNA polymerase sigma-70 region 4" evidence="7">
    <location>
        <begin position="115"/>
        <end position="163"/>
    </location>
</feature>
<dbReference type="InterPro" id="IPR013325">
    <property type="entry name" value="RNA_pol_sigma_r2"/>
</dbReference>
<dbReference type="InterPro" id="IPR014284">
    <property type="entry name" value="RNA_pol_sigma-70_dom"/>
</dbReference>
<dbReference type="Gene3D" id="1.10.1740.10">
    <property type="match status" value="1"/>
</dbReference>
<dbReference type="Pfam" id="PF04542">
    <property type="entry name" value="Sigma70_r2"/>
    <property type="match status" value="1"/>
</dbReference>
<dbReference type="InterPro" id="IPR007630">
    <property type="entry name" value="RNA_pol_sigma70_r4"/>
</dbReference>
<evidence type="ECO:0000256" key="5">
    <source>
        <dbReference type="ARBA" id="ARBA00023163"/>
    </source>
</evidence>
<keyword evidence="4" id="KW-0238">DNA-binding</keyword>
<keyword evidence="2" id="KW-0805">Transcription regulation</keyword>
<evidence type="ECO:0000259" key="7">
    <source>
        <dbReference type="Pfam" id="PF04545"/>
    </source>
</evidence>
<comment type="caution">
    <text evidence="8">The sequence shown here is derived from an EMBL/GenBank/DDBJ whole genome shotgun (WGS) entry which is preliminary data.</text>
</comment>
<comment type="similarity">
    <text evidence="1">Belongs to the sigma-70 factor family. ECF subfamily.</text>
</comment>
<organism evidence="8 9">
    <name type="scientific">Lentzea cavernae</name>
    <dbReference type="NCBI Taxonomy" id="2020703"/>
    <lineage>
        <taxon>Bacteria</taxon>
        <taxon>Bacillati</taxon>
        <taxon>Actinomycetota</taxon>
        <taxon>Actinomycetes</taxon>
        <taxon>Pseudonocardiales</taxon>
        <taxon>Pseudonocardiaceae</taxon>
        <taxon>Lentzea</taxon>
    </lineage>
</organism>
<dbReference type="Proteomes" id="UP000605568">
    <property type="component" value="Unassembled WGS sequence"/>
</dbReference>
<evidence type="ECO:0000256" key="1">
    <source>
        <dbReference type="ARBA" id="ARBA00010641"/>
    </source>
</evidence>
<dbReference type="InterPro" id="IPR013324">
    <property type="entry name" value="RNA_pol_sigma_r3/r4-like"/>
</dbReference>
<sequence>MRALSDSGEAEALVRDLFQDKRAAMLAYARQLTRNHAEAEDVVQEAMVRAWQHHAALLNGKGSVYGWLMTVVRNIVHDRYRARAARPQEVSVDADLTVHDHADAVVDRVLVRDVLRGLRAEHRDVLERMYFANATPSEVARDLGVPSGTVKSRSHRAIRQMRQRRAGLDRTA</sequence>
<evidence type="ECO:0000313" key="8">
    <source>
        <dbReference type="EMBL" id="GHH43825.1"/>
    </source>
</evidence>
<keyword evidence="9" id="KW-1185">Reference proteome</keyword>
<dbReference type="EMBL" id="BNAR01000006">
    <property type="protein sequence ID" value="GHH43825.1"/>
    <property type="molecule type" value="Genomic_DNA"/>
</dbReference>
<evidence type="ECO:0008006" key="10">
    <source>
        <dbReference type="Google" id="ProtNLM"/>
    </source>
</evidence>
<keyword evidence="5" id="KW-0804">Transcription</keyword>
<dbReference type="PANTHER" id="PTHR43133:SF52">
    <property type="entry name" value="ECF RNA POLYMERASE SIGMA FACTOR SIGL"/>
    <property type="match status" value="1"/>
</dbReference>
<evidence type="ECO:0000256" key="3">
    <source>
        <dbReference type="ARBA" id="ARBA00023082"/>
    </source>
</evidence>
<reference evidence="9" key="1">
    <citation type="journal article" date="2019" name="Int. J. Syst. Evol. Microbiol.">
        <title>The Global Catalogue of Microorganisms (GCM) 10K type strain sequencing project: providing services to taxonomists for standard genome sequencing and annotation.</title>
        <authorList>
            <consortium name="The Broad Institute Genomics Platform"/>
            <consortium name="The Broad Institute Genome Sequencing Center for Infectious Disease"/>
            <person name="Wu L."/>
            <person name="Ma J."/>
        </authorList>
    </citation>
    <scope>NUCLEOTIDE SEQUENCE [LARGE SCALE GENOMIC DNA]</scope>
    <source>
        <strain evidence="9">CGMCC 4.7367</strain>
    </source>
</reference>
<dbReference type="SUPFAM" id="SSF88659">
    <property type="entry name" value="Sigma3 and sigma4 domains of RNA polymerase sigma factors"/>
    <property type="match status" value="1"/>
</dbReference>
<evidence type="ECO:0000256" key="2">
    <source>
        <dbReference type="ARBA" id="ARBA00023015"/>
    </source>
</evidence>
<dbReference type="SUPFAM" id="SSF88946">
    <property type="entry name" value="Sigma2 domain of RNA polymerase sigma factors"/>
    <property type="match status" value="1"/>
</dbReference>
<dbReference type="Gene3D" id="1.10.10.10">
    <property type="entry name" value="Winged helix-like DNA-binding domain superfamily/Winged helix DNA-binding domain"/>
    <property type="match status" value="1"/>
</dbReference>
<evidence type="ECO:0000256" key="4">
    <source>
        <dbReference type="ARBA" id="ARBA00023125"/>
    </source>
</evidence>
<evidence type="ECO:0000259" key="6">
    <source>
        <dbReference type="Pfam" id="PF04542"/>
    </source>
</evidence>
<keyword evidence="3" id="KW-0731">Sigma factor</keyword>
<protein>
    <recommendedName>
        <fullName evidence="10">RNA polymerase sigma-70 factor, ECF subfamily</fullName>
    </recommendedName>
</protein>
<dbReference type="PANTHER" id="PTHR43133">
    <property type="entry name" value="RNA POLYMERASE ECF-TYPE SIGMA FACTO"/>
    <property type="match status" value="1"/>
</dbReference>
<proteinExistence type="inferred from homology"/>
<gene>
    <name evidence="8" type="ORF">GCM10017774_42070</name>
</gene>
<name>A0ABQ3MH89_9PSEU</name>
<dbReference type="Pfam" id="PF04545">
    <property type="entry name" value="Sigma70_r4"/>
    <property type="match status" value="1"/>
</dbReference>